<protein>
    <recommendedName>
        <fullName evidence="1">Helicase C-terminal domain-containing protein</fullName>
    </recommendedName>
</protein>
<comment type="caution">
    <text evidence="2">The sequence shown here is derived from an EMBL/GenBank/DDBJ whole genome shotgun (WGS) entry which is preliminary data.</text>
</comment>
<dbReference type="EMBL" id="JACHEB010000006">
    <property type="protein sequence ID" value="MBB5329433.1"/>
    <property type="molecule type" value="Genomic_DNA"/>
</dbReference>
<dbReference type="PROSITE" id="PS51194">
    <property type="entry name" value="HELICASE_CTER"/>
    <property type="match status" value="1"/>
</dbReference>
<sequence>MTTPPVIDPSVSERVDTQSALDVPTPSAIRDELTDMVVRDLLGPAGGVEEELNAFEDHVYGRYLVGMLAPKDSEIPGGELDELAVGEADEGEEGNAEAGVPAGSTYFPSSMGMSFVVAAETKEIVVEGQWGQYLRVKSASQQKKDGNPANVWKRKPVIVTPVPLPLTDKVIAPQVMHPDHPLVLLQGRMRLTPDGWVVTLFLVNQQPERTRRGEPKDEVWVFQPKLRVRGIDNQPIFVQRKGVTADLSKMDPLTREETETLEMLYRHQREFAVGHGISVHATLPEPAAERAVQVETEWIPQFEVAQQTARSEADDENLIGLTMDMKKLAGLPKSELITSLLRIETAYRIWIKLEQNKLSLPSEKLAGHEEAAQRAVSACTRALHRIRAGIDLIEASPQAEEAFRFANQAMWQQRIHSTFSRKVRKKEIKSEEGVESLDVAKNRSWRLFQLAFILLNLPSLTDLHHPDRSHETDAVADLLWFATGGGKTEAYLGLTAYTLALRRLQGTVAGRSGDHGIAVLMRYTLRLLTLQQFQRATALMCACETIRRADVGKWGETPFRLGLWVGNKTSPNTLEGAANSLRQGRVGGRPSMGGTPHQITSCPWCGCEIKEQHLRVYEAPSDIGRCVTYCGDDLGNCKFSEAKAPKEGLPVMVVDEEIYRRPPSLLIATVDKFAQMPWKGEIQMLFGKVNEVCPRHGFLSPQIEDGKSHPARNGLPSVRNLQHGLLRPPDLIIQDELHLISGPLGSMVALYESAVDELCSWEVNGKRVRPKVVASTATIRRAPDQVQKLFVRKLDVFPPQGTSIRDSFFALQRTVGPEYPGRRYLGICAFGRRYPVAMIRSYVAHMAAAQVLFEKYDQLADPWMTLAGYFNSIRELAGTRRLVDDDIKARLRDADQRGLAKRRIRALEELTSRKSGTDIPKILERLESVFDTALEAQRVAERKEGKRPSSPVPYDVVLATNMISVGVDIERLGLMLVAGQPKNTSEYIQATSRVGRSAAGPGLVSTVFNWARPRDLSHYERFEHYHETFYKHVEALSVTPFSARALDRGLTGVMVALMRLSEERLNGNLKAGELRDNDSLMSSVFAQLEQRAENATHDGTVAQRMHNMLDRRRDEWLNRVHNQEDHRLGYQPEGGSTVGLLEHAAPRGWEMFTCLDSLRDVEGTVDLVLDQRSTGLYAE</sequence>
<dbReference type="Pfam" id="PF00271">
    <property type="entry name" value="Helicase_C"/>
    <property type="match status" value="1"/>
</dbReference>
<name>A0A9X0QFI0_9BACT</name>
<accession>A0A9X0QFI0</accession>
<dbReference type="NCBIfam" id="NF038325">
    <property type="entry name" value="DISARM_DrmAS"/>
    <property type="match status" value="1"/>
</dbReference>
<keyword evidence="3" id="KW-1185">Reference proteome</keyword>
<gene>
    <name evidence="2" type="ORF">HDF14_003051</name>
</gene>
<evidence type="ECO:0000259" key="1">
    <source>
        <dbReference type="PROSITE" id="PS51194"/>
    </source>
</evidence>
<dbReference type="InterPro" id="IPR027417">
    <property type="entry name" value="P-loop_NTPase"/>
</dbReference>
<feature type="domain" description="Helicase C-terminal" evidence="1">
    <location>
        <begin position="886"/>
        <end position="1037"/>
    </location>
</feature>
<dbReference type="SUPFAM" id="SSF52540">
    <property type="entry name" value="P-loop containing nucleoside triphosphate hydrolases"/>
    <property type="match status" value="1"/>
</dbReference>
<organism evidence="2 3">
    <name type="scientific">Tunturiibacter gelidiferens</name>
    <dbReference type="NCBI Taxonomy" id="3069689"/>
    <lineage>
        <taxon>Bacteria</taxon>
        <taxon>Pseudomonadati</taxon>
        <taxon>Acidobacteriota</taxon>
        <taxon>Terriglobia</taxon>
        <taxon>Terriglobales</taxon>
        <taxon>Acidobacteriaceae</taxon>
        <taxon>Tunturiibacter</taxon>
    </lineage>
</organism>
<dbReference type="RefSeq" id="WP_221304696.1">
    <property type="nucleotide sequence ID" value="NZ_JACHEB010000006.1"/>
</dbReference>
<dbReference type="AlphaFoldDB" id="A0A9X0QFI0"/>
<reference evidence="2 3" key="1">
    <citation type="submission" date="2020-08" db="EMBL/GenBank/DDBJ databases">
        <title>Genomic Encyclopedia of Type Strains, Phase IV (KMG-V): Genome sequencing to study the core and pangenomes of soil and plant-associated prokaryotes.</title>
        <authorList>
            <person name="Whitman W."/>
        </authorList>
    </citation>
    <scope>NUCLEOTIDE SEQUENCE [LARGE SCALE GENOMIC DNA]</scope>
    <source>
        <strain evidence="2 3">X5P2</strain>
    </source>
</reference>
<evidence type="ECO:0000313" key="2">
    <source>
        <dbReference type="EMBL" id="MBB5329433.1"/>
    </source>
</evidence>
<dbReference type="CDD" id="cd18785">
    <property type="entry name" value="SF2_C"/>
    <property type="match status" value="1"/>
</dbReference>
<dbReference type="Proteomes" id="UP000535182">
    <property type="component" value="Unassembled WGS sequence"/>
</dbReference>
<dbReference type="InterPro" id="IPR001650">
    <property type="entry name" value="Helicase_C-like"/>
</dbReference>
<dbReference type="SMART" id="SM00490">
    <property type="entry name" value="HELICc"/>
    <property type="match status" value="1"/>
</dbReference>
<proteinExistence type="predicted"/>
<evidence type="ECO:0000313" key="3">
    <source>
        <dbReference type="Proteomes" id="UP000535182"/>
    </source>
</evidence>
<dbReference type="Gene3D" id="3.40.50.300">
    <property type="entry name" value="P-loop containing nucleotide triphosphate hydrolases"/>
    <property type="match status" value="1"/>
</dbReference>